<comment type="caution">
    <text evidence="2">The sequence shown here is derived from an EMBL/GenBank/DDBJ whole genome shotgun (WGS) entry which is preliminary data.</text>
</comment>
<keyword evidence="3" id="KW-1185">Reference proteome</keyword>
<evidence type="ECO:0000259" key="1">
    <source>
        <dbReference type="PROSITE" id="PS51186"/>
    </source>
</evidence>
<name>A0ABM9FL33_9VIBR</name>
<dbReference type="Gene3D" id="3.40.630.30">
    <property type="match status" value="1"/>
</dbReference>
<evidence type="ECO:0000313" key="3">
    <source>
        <dbReference type="Proteomes" id="UP001152658"/>
    </source>
</evidence>
<organism evidence="2 3">
    <name type="scientific">Vibrio aestuarianus</name>
    <dbReference type="NCBI Taxonomy" id="28171"/>
    <lineage>
        <taxon>Bacteria</taxon>
        <taxon>Pseudomonadati</taxon>
        <taxon>Pseudomonadota</taxon>
        <taxon>Gammaproteobacteria</taxon>
        <taxon>Vibrionales</taxon>
        <taxon>Vibrionaceae</taxon>
        <taxon>Vibrio</taxon>
    </lineage>
</organism>
<dbReference type="EMBL" id="CALYLK010000007">
    <property type="protein sequence ID" value="CAH8203907.1"/>
    <property type="molecule type" value="Genomic_DNA"/>
</dbReference>
<gene>
    <name evidence="2" type="ORF">VAE063_1060044</name>
</gene>
<proteinExistence type="predicted"/>
<dbReference type="Pfam" id="PF00583">
    <property type="entry name" value="Acetyltransf_1"/>
    <property type="match status" value="1"/>
</dbReference>
<accession>A0ABM9FL33</accession>
<sequence>MTLGISEVSLKEVSEDEFSKKVNFSGFTNSERLEYLQFKRYFIQQDDNVLGYVVWAESYNKHTKLTNWILTNIYVSPAYQRRGVGSSALKKAHAVLLSELSAKSYIVTISNYDMFKMIAREYANGAIDFYCLINNQYPVEEMKEEEKILEQIFIQNPHVHADMVVSFEKNETERVKPLFFKV</sequence>
<protein>
    <recommendedName>
        <fullName evidence="1">N-acetyltransferase domain-containing protein</fullName>
    </recommendedName>
</protein>
<dbReference type="Proteomes" id="UP001152658">
    <property type="component" value="Unassembled WGS sequence"/>
</dbReference>
<dbReference type="RefSeq" id="WP_168524835.1">
    <property type="nucleotide sequence ID" value="NZ_CALYLA010000029.1"/>
</dbReference>
<dbReference type="CDD" id="cd04301">
    <property type="entry name" value="NAT_SF"/>
    <property type="match status" value="1"/>
</dbReference>
<dbReference type="SUPFAM" id="SSF55729">
    <property type="entry name" value="Acyl-CoA N-acyltransferases (Nat)"/>
    <property type="match status" value="1"/>
</dbReference>
<evidence type="ECO:0000313" key="2">
    <source>
        <dbReference type="EMBL" id="CAH8203907.1"/>
    </source>
</evidence>
<dbReference type="InterPro" id="IPR000182">
    <property type="entry name" value="GNAT_dom"/>
</dbReference>
<dbReference type="InterPro" id="IPR016181">
    <property type="entry name" value="Acyl_CoA_acyltransferase"/>
</dbReference>
<dbReference type="PROSITE" id="PS51186">
    <property type="entry name" value="GNAT"/>
    <property type="match status" value="1"/>
</dbReference>
<reference evidence="2" key="1">
    <citation type="submission" date="2022-06" db="EMBL/GenBank/DDBJ databases">
        <authorList>
            <person name="Goudenege D."/>
            <person name="Le Roux F."/>
        </authorList>
    </citation>
    <scope>NUCLEOTIDE SEQUENCE</scope>
    <source>
        <strain evidence="2">12-063</strain>
    </source>
</reference>
<feature type="domain" description="N-acetyltransferase" evidence="1">
    <location>
        <begin position="1"/>
        <end position="134"/>
    </location>
</feature>